<evidence type="ECO:0008006" key="4">
    <source>
        <dbReference type="Google" id="ProtNLM"/>
    </source>
</evidence>
<feature type="region of interest" description="Disordered" evidence="1">
    <location>
        <begin position="1"/>
        <end position="25"/>
    </location>
</feature>
<organism evidence="2 3">
    <name type="scientific">Stentor coeruleus</name>
    <dbReference type="NCBI Taxonomy" id="5963"/>
    <lineage>
        <taxon>Eukaryota</taxon>
        <taxon>Sar</taxon>
        <taxon>Alveolata</taxon>
        <taxon>Ciliophora</taxon>
        <taxon>Postciliodesmatophora</taxon>
        <taxon>Heterotrichea</taxon>
        <taxon>Heterotrichida</taxon>
        <taxon>Stentoridae</taxon>
        <taxon>Stentor</taxon>
    </lineage>
</organism>
<keyword evidence="3" id="KW-1185">Reference proteome</keyword>
<evidence type="ECO:0000313" key="2">
    <source>
        <dbReference type="EMBL" id="OMJ73344.1"/>
    </source>
</evidence>
<evidence type="ECO:0000256" key="1">
    <source>
        <dbReference type="SAM" id="MobiDB-lite"/>
    </source>
</evidence>
<name>A0A1R2B9A0_9CILI</name>
<sequence>MASPLNLHIGGRDENKSAHEESEEISGQTLHLIIQLPDGRSIEDNFKSGVNVEWVLYQVANKTELDFNSLELMLENVKLLRPLSLTDYPNITNGAILRVVVRE</sequence>
<feature type="compositionally biased region" description="Basic and acidic residues" evidence="1">
    <location>
        <begin position="10"/>
        <end position="20"/>
    </location>
</feature>
<reference evidence="2 3" key="1">
    <citation type="submission" date="2016-11" db="EMBL/GenBank/DDBJ databases">
        <title>The macronuclear genome of Stentor coeruleus: a giant cell with tiny introns.</title>
        <authorList>
            <person name="Slabodnick M."/>
            <person name="Ruby J.G."/>
            <person name="Reiff S.B."/>
            <person name="Swart E.C."/>
            <person name="Gosai S."/>
            <person name="Prabakaran S."/>
            <person name="Witkowska E."/>
            <person name="Larue G.E."/>
            <person name="Fisher S."/>
            <person name="Freeman R.M."/>
            <person name="Gunawardena J."/>
            <person name="Chu W."/>
            <person name="Stover N.A."/>
            <person name="Gregory B.D."/>
            <person name="Nowacki M."/>
            <person name="Derisi J."/>
            <person name="Roy S.W."/>
            <person name="Marshall W.F."/>
            <person name="Sood P."/>
        </authorList>
    </citation>
    <scope>NUCLEOTIDE SEQUENCE [LARGE SCALE GENOMIC DNA]</scope>
    <source>
        <strain evidence="2">WM001</strain>
    </source>
</reference>
<dbReference type="PANTHER" id="PTHR41749">
    <property type="entry name" value="UBIQUITIN-LIKE DOMAIN-CONTAINING PROTEIN"/>
    <property type="match status" value="1"/>
</dbReference>
<gene>
    <name evidence="2" type="ORF">SteCoe_27969</name>
</gene>
<dbReference type="SUPFAM" id="SSF54236">
    <property type="entry name" value="Ubiquitin-like"/>
    <property type="match status" value="1"/>
</dbReference>
<comment type="caution">
    <text evidence="2">The sequence shown here is derived from an EMBL/GenBank/DDBJ whole genome shotgun (WGS) entry which is preliminary data.</text>
</comment>
<dbReference type="AlphaFoldDB" id="A0A1R2B9A0"/>
<dbReference type="OrthoDB" id="409180at2759"/>
<accession>A0A1R2B9A0</accession>
<proteinExistence type="predicted"/>
<dbReference type="Proteomes" id="UP000187209">
    <property type="component" value="Unassembled WGS sequence"/>
</dbReference>
<dbReference type="PANTHER" id="PTHR41749:SF1">
    <property type="entry name" value="UBIQUITIN-LIKE DOMAIN-CONTAINING PROTEIN"/>
    <property type="match status" value="1"/>
</dbReference>
<protein>
    <recommendedName>
        <fullName evidence="4">UBX domain-containing protein</fullName>
    </recommendedName>
</protein>
<dbReference type="EMBL" id="MPUH01000828">
    <property type="protein sequence ID" value="OMJ73344.1"/>
    <property type="molecule type" value="Genomic_DNA"/>
</dbReference>
<dbReference type="InterPro" id="IPR029071">
    <property type="entry name" value="Ubiquitin-like_domsf"/>
</dbReference>
<evidence type="ECO:0000313" key="3">
    <source>
        <dbReference type="Proteomes" id="UP000187209"/>
    </source>
</evidence>